<protein>
    <submittedName>
        <fullName evidence="2">Uncharacterized protein</fullName>
    </submittedName>
</protein>
<gene>
    <name evidence="2" type="ordered locus">MGMSRv2__3102</name>
</gene>
<reference evidence="2 3" key="1">
    <citation type="journal article" date="2014" name="Genome Announc.">
        <title>Complete genome sequence of Magnetospirillum gryphiswaldense MSR-1.</title>
        <authorList>
            <person name="Wang X."/>
            <person name="Wang Q."/>
            <person name="Zhang W."/>
            <person name="Wang Y."/>
            <person name="Li L."/>
            <person name="Wen T."/>
            <person name="Zhang T."/>
            <person name="Zhang Y."/>
            <person name="Xu J."/>
            <person name="Hu J."/>
            <person name="Li S."/>
            <person name="Liu L."/>
            <person name="Liu J."/>
            <person name="Jiang W."/>
            <person name="Tian J."/>
            <person name="Li Y."/>
            <person name="Schuler D."/>
            <person name="Wang L."/>
            <person name="Li J."/>
        </authorList>
    </citation>
    <scope>NUCLEOTIDE SEQUENCE [LARGE SCALE GENOMIC DNA]</scope>
    <source>
        <strain evidence="3">DSM 6361 / JCM 21280 / NBRC 15271 / MSR-1</strain>
    </source>
</reference>
<proteinExistence type="predicted"/>
<dbReference type="Proteomes" id="UP000018922">
    <property type="component" value="Chromosome I"/>
</dbReference>
<name>V6F4M0_MAGGM</name>
<dbReference type="AlphaFoldDB" id="V6F4M0"/>
<dbReference type="KEGG" id="mgy:MGMSRv2__3102"/>
<organism evidence="2 3">
    <name type="scientific">Magnetospirillum gryphiswaldense (strain DSM 6361 / JCM 21280 / NBRC 15271 / MSR-1)</name>
    <dbReference type="NCBI Taxonomy" id="431944"/>
    <lineage>
        <taxon>Bacteria</taxon>
        <taxon>Pseudomonadati</taxon>
        <taxon>Pseudomonadota</taxon>
        <taxon>Alphaproteobacteria</taxon>
        <taxon>Rhodospirillales</taxon>
        <taxon>Rhodospirillaceae</taxon>
        <taxon>Magnetospirillum</taxon>
    </lineage>
</organism>
<evidence type="ECO:0000313" key="3">
    <source>
        <dbReference type="Proteomes" id="UP000018922"/>
    </source>
</evidence>
<evidence type="ECO:0000256" key="1">
    <source>
        <dbReference type="SAM" id="MobiDB-lite"/>
    </source>
</evidence>
<accession>V6F4M0</accession>
<feature type="region of interest" description="Disordered" evidence="1">
    <location>
        <begin position="91"/>
        <end position="110"/>
    </location>
</feature>
<dbReference type="HOGENOM" id="CLU_494172_0_0_5"/>
<dbReference type="STRING" id="1430440.MGMSRv2__3102"/>
<dbReference type="EMBL" id="HG794546">
    <property type="protein sequence ID" value="CDL00317.1"/>
    <property type="molecule type" value="Genomic_DNA"/>
</dbReference>
<sequence>MDLPLDQHLLYQDLTAKLDRLGGPDQLIAYMGQVLRTLLRRQGDAEFRGAIQDAFISGLMGRDWPGQVALAREVILIVIAKRPEIALAWQKQQGGDDNPHRRAADRGLAPPVVADPDLPDLDLIGATPPAPPRPKPPYAFGNAEDKVTEYVLETLARRLSLFRLPTLQFPSIAYVHEQEFFLFLPIFQRVAGEFIAEAIMPLCRDVLERRVYKGMSQQATTRPDMGLAERQGDIWAVINERLGKLAARLNGARSKLARPAEDGLPKYQEVEVPVDRPRVFRVLGVGFRMGTRTELKRVKVKVRSAKELDADEIAALNLYSQLRDRASEAGLDLPQACDFEFLAALFQVDGRRLAQTVKELMGLAEHKETTRIYLMERLRAIDETFANTLSDAIALLLFHGAVGGPFGFAELYETAIGTARDQSVRSIQRPFLSAELARRPRELAFQLREVMRKRLDEIRAATALKALFSVWNTLPRASFERDLDAALTVFRAFPIAFAGDDDEAALSAIGQQLCTILTAEKVEVEMATAAILRLYKPLAQAAPMTPGAFVV</sequence>
<keyword evidence="3" id="KW-1185">Reference proteome</keyword>
<evidence type="ECO:0000313" key="2">
    <source>
        <dbReference type="EMBL" id="CDL00317.1"/>
    </source>
</evidence>